<name>A0A517M2C2_9BACT</name>
<sequence length="55" mass="6443">MDANSRFQKMLGWIWNLSLAFAEIAGVTRVDEIVVIQARLWRTSDRLEMVEVKFT</sequence>
<keyword evidence="2" id="KW-1185">Reference proteome</keyword>
<evidence type="ECO:0000313" key="1">
    <source>
        <dbReference type="EMBL" id="QDS89024.1"/>
    </source>
</evidence>
<proteinExistence type="predicted"/>
<dbReference type="AlphaFoldDB" id="A0A517M2C2"/>
<dbReference type="KEGG" id="ruv:EC9_32210"/>
<reference evidence="1 2" key="1">
    <citation type="submission" date="2019-02" db="EMBL/GenBank/DDBJ databases">
        <title>Deep-cultivation of Planctomycetes and their phenomic and genomic characterization uncovers novel biology.</title>
        <authorList>
            <person name="Wiegand S."/>
            <person name="Jogler M."/>
            <person name="Boedeker C."/>
            <person name="Pinto D."/>
            <person name="Vollmers J."/>
            <person name="Rivas-Marin E."/>
            <person name="Kohn T."/>
            <person name="Peeters S.H."/>
            <person name="Heuer A."/>
            <person name="Rast P."/>
            <person name="Oberbeckmann S."/>
            <person name="Bunk B."/>
            <person name="Jeske O."/>
            <person name="Meyerdierks A."/>
            <person name="Storesund J.E."/>
            <person name="Kallscheuer N."/>
            <person name="Luecker S."/>
            <person name="Lage O.M."/>
            <person name="Pohl T."/>
            <person name="Merkel B.J."/>
            <person name="Hornburger P."/>
            <person name="Mueller R.-W."/>
            <person name="Bruemmer F."/>
            <person name="Labrenz M."/>
            <person name="Spormann A.M."/>
            <person name="Op den Camp H."/>
            <person name="Overmann J."/>
            <person name="Amann R."/>
            <person name="Jetten M.S.M."/>
            <person name="Mascher T."/>
            <person name="Medema M.H."/>
            <person name="Devos D.P."/>
            <person name="Kaster A.-K."/>
            <person name="Ovreas L."/>
            <person name="Rohde M."/>
            <person name="Galperin M.Y."/>
            <person name="Jogler C."/>
        </authorList>
    </citation>
    <scope>NUCLEOTIDE SEQUENCE [LARGE SCALE GENOMIC DNA]</scope>
    <source>
        <strain evidence="1 2">EC9</strain>
    </source>
</reference>
<accession>A0A517M2C2</accession>
<protein>
    <submittedName>
        <fullName evidence="1">Uncharacterized protein</fullName>
    </submittedName>
</protein>
<organism evidence="1 2">
    <name type="scientific">Rosistilla ulvae</name>
    <dbReference type="NCBI Taxonomy" id="1930277"/>
    <lineage>
        <taxon>Bacteria</taxon>
        <taxon>Pseudomonadati</taxon>
        <taxon>Planctomycetota</taxon>
        <taxon>Planctomycetia</taxon>
        <taxon>Pirellulales</taxon>
        <taxon>Pirellulaceae</taxon>
        <taxon>Rosistilla</taxon>
    </lineage>
</organism>
<gene>
    <name evidence="1" type="ORF">EC9_32210</name>
</gene>
<dbReference type="Proteomes" id="UP000319557">
    <property type="component" value="Chromosome"/>
</dbReference>
<dbReference type="EMBL" id="CP036261">
    <property type="protein sequence ID" value="QDS89024.1"/>
    <property type="molecule type" value="Genomic_DNA"/>
</dbReference>
<evidence type="ECO:0000313" key="2">
    <source>
        <dbReference type="Proteomes" id="UP000319557"/>
    </source>
</evidence>